<dbReference type="EMBL" id="VMNW02000008">
    <property type="protein sequence ID" value="KAA9164000.1"/>
    <property type="molecule type" value="Genomic_DNA"/>
</dbReference>
<dbReference type="Pfam" id="PF10282">
    <property type="entry name" value="Lactonase"/>
    <property type="match status" value="1"/>
</dbReference>
<evidence type="ECO:0000256" key="2">
    <source>
        <dbReference type="SAM" id="MobiDB-lite"/>
    </source>
</evidence>
<dbReference type="PANTHER" id="PTHR30344">
    <property type="entry name" value="6-PHOSPHOGLUCONOLACTONASE-RELATED"/>
    <property type="match status" value="1"/>
</dbReference>
<dbReference type="Proteomes" id="UP000319769">
    <property type="component" value="Unassembled WGS sequence"/>
</dbReference>
<accession>A0A5N0VFU0</accession>
<dbReference type="InterPro" id="IPR019405">
    <property type="entry name" value="Lactonase_7-beta_prop"/>
</dbReference>
<dbReference type="PANTHER" id="PTHR30344:SF1">
    <property type="entry name" value="6-PHOSPHOGLUCONOLACTONASE"/>
    <property type="match status" value="1"/>
</dbReference>
<dbReference type="InterPro" id="IPR011048">
    <property type="entry name" value="Haem_d1_sf"/>
</dbReference>
<organism evidence="3 4">
    <name type="scientific">Amycolatopsis acidicola</name>
    <dbReference type="NCBI Taxonomy" id="2596893"/>
    <lineage>
        <taxon>Bacteria</taxon>
        <taxon>Bacillati</taxon>
        <taxon>Actinomycetota</taxon>
        <taxon>Actinomycetes</taxon>
        <taxon>Pseudonocardiales</taxon>
        <taxon>Pseudonocardiaceae</taxon>
        <taxon>Amycolatopsis</taxon>
    </lineage>
</organism>
<dbReference type="InterPro" id="IPR050282">
    <property type="entry name" value="Cycloisomerase_2"/>
</dbReference>
<evidence type="ECO:0000313" key="3">
    <source>
        <dbReference type="EMBL" id="KAA9164000.1"/>
    </source>
</evidence>
<feature type="compositionally biased region" description="Basic and acidic residues" evidence="2">
    <location>
        <begin position="16"/>
        <end position="32"/>
    </location>
</feature>
<sequence>MLAVERLATMAMHPPGPRDHNPTRPGCRKDGALVSTERRPAREIVLVGNFDPRKQPPKPGFTTFMLDNASGKLDRIAEHAQGISVGYTAVDHRRGLVYCTDEADTLPGSYSGGGGQVLGYQVSDDGLELTEVTRSPSFGCLPSGIALNSDATRAVTTHHTNRTPSTHVKQTADGYVLDTVWDDPTTVLFPLDGLGRVGPPLDVFTHRDRPGPLDKQTHPQLHSVTASPSGSFFVVCDKGSDLVETFRVRDDRLEQVARHPSAPGSSPRYSAFHPTLPYFWVNHERRLIVEAFRYDESGGIVSAGVFDTAPDGVSELPGSVQADLRVHPNGKSVYTLLRLVDALTVFTVDDSTGALRIIQEIHLPDRGPRACAISPDGRHLLLATTDPGAVTVWKISDDGRLADTGTRVEVAAAGSVTFAPRR</sequence>
<protein>
    <submittedName>
        <fullName evidence="3">Lactonase family protein</fullName>
    </submittedName>
</protein>
<evidence type="ECO:0000313" key="4">
    <source>
        <dbReference type="Proteomes" id="UP000319769"/>
    </source>
</evidence>
<dbReference type="InterPro" id="IPR015943">
    <property type="entry name" value="WD40/YVTN_repeat-like_dom_sf"/>
</dbReference>
<keyword evidence="4" id="KW-1185">Reference proteome</keyword>
<gene>
    <name evidence="3" type="ORF">FPZ12_008240</name>
</gene>
<dbReference type="SUPFAM" id="SSF51004">
    <property type="entry name" value="C-terminal (heme d1) domain of cytochrome cd1-nitrite reductase"/>
    <property type="match status" value="1"/>
</dbReference>
<comment type="similarity">
    <text evidence="1">Belongs to the cycloisomerase 2 family.</text>
</comment>
<reference evidence="3" key="1">
    <citation type="submission" date="2019-09" db="EMBL/GenBank/DDBJ databases">
        <authorList>
            <person name="Teo W.F.A."/>
            <person name="Duangmal K."/>
        </authorList>
    </citation>
    <scope>NUCLEOTIDE SEQUENCE [LARGE SCALE GENOMIC DNA]</scope>
    <source>
        <strain evidence="3">K81G1</strain>
    </source>
</reference>
<proteinExistence type="inferred from homology"/>
<comment type="caution">
    <text evidence="3">The sequence shown here is derived from an EMBL/GenBank/DDBJ whole genome shotgun (WGS) entry which is preliminary data.</text>
</comment>
<name>A0A5N0VFU0_9PSEU</name>
<dbReference type="OrthoDB" id="9790815at2"/>
<evidence type="ECO:0000256" key="1">
    <source>
        <dbReference type="ARBA" id="ARBA00005564"/>
    </source>
</evidence>
<dbReference type="AlphaFoldDB" id="A0A5N0VFU0"/>
<dbReference type="GO" id="GO:0017057">
    <property type="term" value="F:6-phosphogluconolactonase activity"/>
    <property type="evidence" value="ECO:0007669"/>
    <property type="project" value="TreeGrafter"/>
</dbReference>
<dbReference type="Gene3D" id="2.130.10.10">
    <property type="entry name" value="YVTN repeat-like/Quinoprotein amine dehydrogenase"/>
    <property type="match status" value="1"/>
</dbReference>
<feature type="region of interest" description="Disordered" evidence="2">
    <location>
        <begin position="8"/>
        <end position="32"/>
    </location>
</feature>